<evidence type="ECO:0000313" key="2">
    <source>
        <dbReference type="Proteomes" id="UP000025947"/>
    </source>
</evidence>
<accession>A0A051TYU8</accession>
<dbReference type="InterPro" id="IPR019587">
    <property type="entry name" value="Polyketide_cyclase/dehydratase"/>
</dbReference>
<dbReference type="Gene3D" id="3.30.530.20">
    <property type="match status" value="1"/>
</dbReference>
<dbReference type="SUPFAM" id="SSF55961">
    <property type="entry name" value="Bet v1-like"/>
    <property type="match status" value="1"/>
</dbReference>
<dbReference type="HOGENOM" id="CLU_122733_1_1_11"/>
<evidence type="ECO:0000313" key="1">
    <source>
        <dbReference type="EMBL" id="KBZ61848.1"/>
    </source>
</evidence>
<name>A0A051TYU8_9MYCO</name>
<dbReference type="CDD" id="cd07821">
    <property type="entry name" value="PYR_PYL_RCAR_like"/>
    <property type="match status" value="1"/>
</dbReference>
<gene>
    <name evidence="1" type="ORF">K875_02767</name>
</gene>
<reference evidence="1 2" key="1">
    <citation type="submission" date="2014-04" db="EMBL/GenBank/DDBJ databases">
        <title>The Genome Sequence of Mycobacterium tuberculosis TKK-01-0051.</title>
        <authorList>
            <consortium name="The Broad Institute Genomics Platform"/>
            <consortium name="The Broad Institute Genome Sequencing Center for Infectious Disease"/>
            <person name="Earl A.M."/>
            <person name="Cohen K."/>
            <person name="Pym A."/>
            <person name="Bishai W."/>
            <person name="Maharaj K."/>
            <person name="Desjardins C."/>
            <person name="Abeel T."/>
            <person name="Young S."/>
            <person name="Zeng Q."/>
            <person name="Gargeya S."/>
            <person name="Abouelleil A."/>
            <person name="Alvarado L."/>
            <person name="Chapman S.B."/>
            <person name="Gainer-Dewar J."/>
            <person name="Goldberg J."/>
            <person name="Griggs A."/>
            <person name="Gujja S."/>
            <person name="Hansen M."/>
            <person name="Howarth C."/>
            <person name="Imamovic A."/>
            <person name="Larimer J."/>
            <person name="Murphy C."/>
            <person name="Naylor J."/>
            <person name="Pearson M."/>
            <person name="Poon T.W."/>
            <person name="Priest M."/>
            <person name="Roberts A."/>
            <person name="Saif S."/>
            <person name="Shea T."/>
            <person name="Sykes S."/>
            <person name="Wortman J."/>
            <person name="Nusbaum C."/>
            <person name="Birren B."/>
        </authorList>
    </citation>
    <scope>NUCLEOTIDE SEQUENCE [LARGE SCALE GENOMIC DNA]</scope>
    <source>
        <strain evidence="1 2">TKK-01-0051</strain>
    </source>
</reference>
<evidence type="ECO:0008006" key="3">
    <source>
        <dbReference type="Google" id="ProtNLM"/>
    </source>
</evidence>
<protein>
    <recommendedName>
        <fullName evidence="3">Coenzyme Q-binding protein COQ10 START domain-containing protein</fullName>
    </recommendedName>
</protein>
<dbReference type="Proteomes" id="UP000025947">
    <property type="component" value="Unassembled WGS sequence"/>
</dbReference>
<sequence length="146" mass="16338">MHYSIRFQRACAAPPEVVYGLLIDVARWPDWIPEVRSAVWEDAGIRAGTREGAIRRIAVSGLAMREKILIDDGPHHHAYRIVSGIPVTDHRADVHIDERAGGSLIVWRATFRSRIPFAGPLIWLMLRASMPRMATALAKAAERRPG</sequence>
<dbReference type="EMBL" id="JLXW01000008">
    <property type="protein sequence ID" value="KBZ61848.1"/>
    <property type="molecule type" value="Genomic_DNA"/>
</dbReference>
<dbReference type="RefSeq" id="WP_100882152.1">
    <property type="nucleotide sequence ID" value="NZ_KK328284.1"/>
</dbReference>
<keyword evidence="2" id="KW-1185">Reference proteome</keyword>
<proteinExistence type="predicted"/>
<dbReference type="AlphaFoldDB" id="A0A051TYU8"/>
<dbReference type="InterPro" id="IPR023393">
    <property type="entry name" value="START-like_dom_sf"/>
</dbReference>
<organism evidence="1 2">
    <name type="scientific">Mycobacterium [tuberculosis] TKK-01-0051</name>
    <dbReference type="NCBI Taxonomy" id="1324261"/>
    <lineage>
        <taxon>Bacteria</taxon>
        <taxon>Bacillati</taxon>
        <taxon>Actinomycetota</taxon>
        <taxon>Actinomycetes</taxon>
        <taxon>Mycobacteriales</taxon>
        <taxon>Mycobacteriaceae</taxon>
        <taxon>Mycobacterium</taxon>
        <taxon>Mycobacterium avium complex (MAC)</taxon>
    </lineage>
</organism>
<dbReference type="Pfam" id="PF10604">
    <property type="entry name" value="Polyketide_cyc2"/>
    <property type="match status" value="1"/>
</dbReference>
<comment type="caution">
    <text evidence="1">The sequence shown here is derived from an EMBL/GenBank/DDBJ whole genome shotgun (WGS) entry which is preliminary data.</text>
</comment>